<feature type="transmembrane region" description="Helical" evidence="19">
    <location>
        <begin position="1770"/>
        <end position="1792"/>
    </location>
</feature>
<evidence type="ECO:0000256" key="7">
    <source>
        <dbReference type="ARBA" id="ARBA00022540"/>
    </source>
</evidence>
<feature type="compositionally biased region" description="Acidic residues" evidence="18">
    <location>
        <begin position="558"/>
        <end position="585"/>
    </location>
</feature>
<dbReference type="GO" id="GO:0005525">
    <property type="term" value="F:GTP binding"/>
    <property type="evidence" value="ECO:0007669"/>
    <property type="project" value="UniProtKB-KW"/>
</dbReference>
<dbReference type="Pfam" id="PF13520">
    <property type="entry name" value="AA_permease_2"/>
    <property type="match status" value="1"/>
</dbReference>
<feature type="transmembrane region" description="Helical" evidence="19">
    <location>
        <begin position="1252"/>
        <end position="1274"/>
    </location>
</feature>
<feature type="region of interest" description="Disordered" evidence="18">
    <location>
        <begin position="1"/>
        <end position="49"/>
    </location>
</feature>
<evidence type="ECO:0000256" key="14">
    <source>
        <dbReference type="ARBA" id="ARBA00023134"/>
    </source>
</evidence>
<proteinExistence type="inferred from homology"/>
<feature type="transmembrane region" description="Helical" evidence="19">
    <location>
        <begin position="1487"/>
        <end position="1509"/>
    </location>
</feature>
<dbReference type="InterPro" id="IPR002293">
    <property type="entry name" value="AA/rel_permease1"/>
</dbReference>
<evidence type="ECO:0000256" key="19">
    <source>
        <dbReference type="SAM" id="Phobius"/>
    </source>
</evidence>
<feature type="compositionally biased region" description="Basic and acidic residues" evidence="18">
    <location>
        <begin position="471"/>
        <end position="481"/>
    </location>
</feature>
<dbReference type="Proteomes" id="UP001215151">
    <property type="component" value="Unassembled WGS sequence"/>
</dbReference>
<dbReference type="SUPFAM" id="SSF52156">
    <property type="entry name" value="Initiation factor IF2/eIF5b, domain 3"/>
    <property type="match status" value="1"/>
</dbReference>
<evidence type="ECO:0000313" key="22">
    <source>
        <dbReference type="Proteomes" id="UP001215151"/>
    </source>
</evidence>
<feature type="transmembrane region" description="Helical" evidence="19">
    <location>
        <begin position="1536"/>
        <end position="1553"/>
    </location>
</feature>
<dbReference type="FunFam" id="3.40.50.300:FF:000112">
    <property type="entry name" value="Eukaryotic translation initiation factor 5B"/>
    <property type="match status" value="1"/>
</dbReference>
<dbReference type="GO" id="GO:0016020">
    <property type="term" value="C:membrane"/>
    <property type="evidence" value="ECO:0007669"/>
    <property type="project" value="UniProtKB-SubCell"/>
</dbReference>
<dbReference type="InterPro" id="IPR036925">
    <property type="entry name" value="TIF_IF2_dom3_sf"/>
</dbReference>
<dbReference type="EMBL" id="JAPEVG010000002">
    <property type="protein sequence ID" value="KAJ8502077.1"/>
    <property type="molecule type" value="Genomic_DNA"/>
</dbReference>
<feature type="transmembrane region" description="Helical" evidence="19">
    <location>
        <begin position="1677"/>
        <end position="1696"/>
    </location>
</feature>
<evidence type="ECO:0000256" key="9">
    <source>
        <dbReference type="ARBA" id="ARBA00022723"/>
    </source>
</evidence>
<evidence type="ECO:0000256" key="2">
    <source>
        <dbReference type="ARBA" id="ARBA00004496"/>
    </source>
</evidence>
<comment type="caution">
    <text evidence="21">The sequence shown here is derived from an EMBL/GenBank/DDBJ whole genome shotgun (WGS) entry which is preliminary data.</text>
</comment>
<feature type="transmembrane region" description="Helical" evidence="19">
    <location>
        <begin position="1702"/>
        <end position="1722"/>
    </location>
</feature>
<dbReference type="Gene3D" id="2.40.30.10">
    <property type="entry name" value="Translation factors"/>
    <property type="match status" value="2"/>
</dbReference>
<dbReference type="InterPro" id="IPR015760">
    <property type="entry name" value="TIF_IF2"/>
</dbReference>
<evidence type="ECO:0000256" key="4">
    <source>
        <dbReference type="ARBA" id="ARBA00011986"/>
    </source>
</evidence>
<keyword evidence="12" id="KW-0648">Protein biosynthesis</keyword>
<evidence type="ECO:0000256" key="1">
    <source>
        <dbReference type="ARBA" id="ARBA00004141"/>
    </source>
</evidence>
<feature type="compositionally biased region" description="Low complexity" evidence="18">
    <location>
        <begin position="494"/>
        <end position="525"/>
    </location>
</feature>
<dbReference type="FunFam" id="2.40.30.10:FF:000013">
    <property type="entry name" value="eukaryotic translation initiation factor 5B"/>
    <property type="match status" value="1"/>
</dbReference>
<gene>
    <name evidence="21" type="ORF">ONZ51_g192</name>
</gene>
<evidence type="ECO:0000256" key="5">
    <source>
        <dbReference type="ARBA" id="ARBA00013824"/>
    </source>
</evidence>
<feature type="compositionally biased region" description="Basic and acidic residues" evidence="18">
    <location>
        <begin position="597"/>
        <end position="615"/>
    </location>
</feature>
<dbReference type="GO" id="GO:0046872">
    <property type="term" value="F:metal ion binding"/>
    <property type="evidence" value="ECO:0007669"/>
    <property type="project" value="UniProtKB-KW"/>
</dbReference>
<sequence length="1838" mass="199299">MAPKNKGKKGKKQDDDDFWEKAGTSVAGNNAAAPVDAGDVSDDDFKPKGKAKPAFSAFAALGLEEPPADEEEEEDFGGLMSVIKASTQKGKKDKKDKKKDKKKGGAAADDDASVSFADGVAAGEGSDGEAAAAKGDISAPQKATQMTAEELADEEWGPVKEKGKKGKKGKKKGKAQDEDEEDKPADTPPVARSEASPSPAPESKADDGAEGGEDGGPRILSKKEKEKLKKELLLQAKKKAQAAAKKATTGEEAAPSPVEPTPGSTEPPAPADGEGEDDGEGEGEGGAGDSKKKKKKKKAKKDDEPAAAPAPAGKKKAAAGISALKALMEEKKRLEEEARRREEEERRRIEEEERRLAEEERRREEEKQRKKEKEKAKREQLKKEGRLLTKKQKEEQRAAELRKQALLASGVQIEGLQQGGASDRPKKPVYDNRKKKKGPASAASGSHPGTRETSPDEVKDDWEASSDEDEEKKPEGVKDSWDQSSGEEEEEAPKPAQKASASNGSAKPTPTKAAPAKAAVAPTKAESPKPSVPPTKAAGAPAKPANGGAKAKAQQEESSSEEESSEEESSDEDSDSDDSSDDSDEGMSKAQKIAAQRKAEAAARRQKAHEEALAARSKDNLRSPICCILGHVDTGKTKLLDKIRQTNVQEGEAGGITQQIGATYFPVEAIKTKTAVMNRDGKQEYKIPGLLIIDTPGHESFTNLRTRGSSLCNIAILVVDIMHGLEQQTLESLRLLRDRKTPFIVALNKIDRIYGWEPTPDNDFRSSLAKQSRTVQRQFEDMSKKIIVAFAEQGLNAVLYYENKNFARNVSIVPTSAVTGEGVPDMIMLLVNLTQQRMSDRLMYLSELECTVLEVKVIEGLGTTIDVVLSNGILHEGDKIVVCGLNGPIVTQIRALLTPQPLRELRIKSQYVHHKEVKAALGVKIVAPDLEKAIAGSRLLVVGPDDDEEDLMDEVMSDLTTLLNSIDKSGRGVCVQASTLGSLEALLDFLKSSKIPVSGINIGPVHKKDVMRAATMLEKAKELACILCFDVPVDKDAERLAEEMGIRLFKADIIYHLFDAFTAYNQEILEAKRRDAAPQAVWPCRLKIIAAFCKRDPIILGVDILDGTLRVGTPICVVKVDPETQKKEIIDLGKITSLEINHKSYDIVKKSQAGGGVAVKIEHAVYQSAKMFGRHFDEKDELYSHITRQSIDVLKSSFKTEVTNEEWLLIKALKPKKSFNMSAQHEASNLPSKAPDTEASSVNVVDEDELKLLWTGVATGILACNSLSVGLLVGRDGPPAQGQRKRRGLRLHRSNLNSAQTCVGKPPVSLFVCLPRKLGYKQQLHRSWHFIESFAASFVAMNFIGGVRAGFFLGLLAGGPAAVWSSYIISMIFMFITAAVLAEICSALPLSGSIYIWSAESAGPKYARFFGFVVAWWSCTAWMTFAAGNCQTTANYIVSQLAVWEIDFPGGVGNDNIKWRALIWAISEGILLVSIAINYLPPRLYSAVFKFSIALYALDFLLCVIWLPIGVSKTYGFRSAKEVFTATYNGTGAPAGWNWMLSFLFTAGTMIGFDASGHIAEETKNASVVAGRGIITSVIATGVMGFATTLLFLFCTPDLDTLFALDAPQPFVQIYALALGKGGSIFMTIIATLGLILSTSVAIVAASRLIFAVARDGVLPFSGWIGKVDAARQPRNAVTVMFIFGALLLCTILPSQVAFTSLISAGGIPTTAAYGLIALLRLTMTPNDFTNSHFFLGRWRKPFYLAAVIFNGVVFAVQVSPFQFPTNAETFNFACVILGAVTIFGIISWYIIPEDKWLRREQILQQLRVADEPLEAEQSRSSTTAYDHAESDVVKRAI</sequence>
<feature type="transmembrane region" description="Helical" evidence="19">
    <location>
        <begin position="1614"/>
        <end position="1645"/>
    </location>
</feature>
<feature type="compositionally biased region" description="Low complexity" evidence="18">
    <location>
        <begin position="439"/>
        <end position="448"/>
    </location>
</feature>
<keyword evidence="6" id="KW-0963">Cytoplasm</keyword>
<feature type="domain" description="Tr-type G" evidence="20">
    <location>
        <begin position="621"/>
        <end position="839"/>
    </location>
</feature>
<dbReference type="InterPro" id="IPR023115">
    <property type="entry name" value="TIF_IF2_dom3"/>
</dbReference>
<dbReference type="Pfam" id="PF11987">
    <property type="entry name" value="IF-2"/>
    <property type="match status" value="1"/>
</dbReference>
<feature type="transmembrane region" description="Helical" evidence="19">
    <location>
        <begin position="1461"/>
        <end position="1480"/>
    </location>
</feature>
<feature type="compositionally biased region" description="Low complexity" evidence="18">
    <location>
        <begin position="113"/>
        <end position="136"/>
    </location>
</feature>
<accession>A0AAD7U3T5</accession>
<keyword evidence="22" id="KW-1185">Reference proteome</keyword>
<name>A0AAD7U3T5_9APHY</name>
<dbReference type="InterPro" id="IPR027417">
    <property type="entry name" value="P-loop_NTPase"/>
</dbReference>
<feature type="compositionally biased region" description="Low complexity" evidence="18">
    <location>
        <begin position="241"/>
        <end position="254"/>
    </location>
</feature>
<dbReference type="InterPro" id="IPR005225">
    <property type="entry name" value="Small_GTP-bd"/>
</dbReference>
<dbReference type="PRINTS" id="PR00315">
    <property type="entry name" value="ELONGATNFCT"/>
</dbReference>
<protein>
    <recommendedName>
        <fullName evidence="5">Eukaryotic translation initiation factor 5B</fullName>
        <ecNumber evidence="4">3.6.5.3</ecNumber>
    </recommendedName>
    <alternativeName>
        <fullName evidence="16">Translation initiation factor IF-2</fullName>
    </alternativeName>
</protein>
<dbReference type="Pfam" id="PF14578">
    <property type="entry name" value="GTP_EFTU_D4"/>
    <property type="match status" value="1"/>
</dbReference>
<feature type="transmembrane region" description="Helical" evidence="19">
    <location>
        <begin position="1743"/>
        <end position="1764"/>
    </location>
</feature>
<organism evidence="21 22">
    <name type="scientific">Trametes cubensis</name>
    <dbReference type="NCBI Taxonomy" id="1111947"/>
    <lineage>
        <taxon>Eukaryota</taxon>
        <taxon>Fungi</taxon>
        <taxon>Dikarya</taxon>
        <taxon>Basidiomycota</taxon>
        <taxon>Agaricomycotina</taxon>
        <taxon>Agaricomycetes</taxon>
        <taxon>Polyporales</taxon>
        <taxon>Polyporaceae</taxon>
        <taxon>Trametes</taxon>
    </lineage>
</organism>
<dbReference type="CDD" id="cd01887">
    <property type="entry name" value="IF2_eIF5B"/>
    <property type="match status" value="1"/>
</dbReference>
<evidence type="ECO:0000256" key="18">
    <source>
        <dbReference type="SAM" id="MobiDB-lite"/>
    </source>
</evidence>
<feature type="region of interest" description="Disordered" evidence="18">
    <location>
        <begin position="61"/>
        <end position="615"/>
    </location>
</feature>
<feature type="compositionally biased region" description="Acidic residues" evidence="18">
    <location>
        <begin position="273"/>
        <end position="283"/>
    </location>
</feature>
<feature type="compositionally biased region" description="Basic and acidic residues" evidence="18">
    <location>
        <begin position="327"/>
        <end position="403"/>
    </location>
</feature>
<dbReference type="PANTHER" id="PTHR43381:SF4">
    <property type="entry name" value="EUKARYOTIC TRANSLATION INITIATION FACTOR 5B"/>
    <property type="match status" value="1"/>
</dbReference>
<dbReference type="PANTHER" id="PTHR43381">
    <property type="entry name" value="TRANSLATION INITIATION FACTOR IF-2-RELATED"/>
    <property type="match status" value="1"/>
</dbReference>
<dbReference type="GO" id="GO:0003743">
    <property type="term" value="F:translation initiation factor activity"/>
    <property type="evidence" value="ECO:0007669"/>
    <property type="project" value="UniProtKB-KW"/>
</dbReference>
<feature type="compositionally biased region" description="Basic residues" evidence="18">
    <location>
        <begin position="1"/>
        <end position="11"/>
    </location>
</feature>
<dbReference type="Gene3D" id="3.40.50.300">
    <property type="entry name" value="P-loop containing nucleotide triphosphate hydrolases"/>
    <property type="match status" value="1"/>
</dbReference>
<feature type="region of interest" description="Disordered" evidence="18">
    <location>
        <begin position="1818"/>
        <end position="1838"/>
    </location>
</feature>
<dbReference type="InterPro" id="IPR009000">
    <property type="entry name" value="Transl_B-barrel_sf"/>
</dbReference>
<evidence type="ECO:0000256" key="13">
    <source>
        <dbReference type="ARBA" id="ARBA00022989"/>
    </source>
</evidence>
<evidence type="ECO:0000256" key="10">
    <source>
        <dbReference type="ARBA" id="ARBA00022741"/>
    </source>
</evidence>
<evidence type="ECO:0000256" key="17">
    <source>
        <dbReference type="ARBA" id="ARBA00048107"/>
    </source>
</evidence>
<dbReference type="NCBIfam" id="NF003078">
    <property type="entry name" value="PRK04004.1"/>
    <property type="match status" value="1"/>
</dbReference>
<dbReference type="FunFam" id="2.40.30.10:FF:000026">
    <property type="entry name" value="Eukaryotic translation initiation factor 5B"/>
    <property type="match status" value="1"/>
</dbReference>
<dbReference type="GO" id="GO:0003924">
    <property type="term" value="F:GTPase activity"/>
    <property type="evidence" value="ECO:0007669"/>
    <property type="project" value="InterPro"/>
</dbReference>
<dbReference type="EC" id="3.6.5.3" evidence="4"/>
<comment type="subcellular location">
    <subcellularLocation>
        <location evidence="2">Cytoplasm</location>
    </subcellularLocation>
    <subcellularLocation>
        <location evidence="1">Membrane</location>
        <topology evidence="1">Multi-pass membrane protein</topology>
    </subcellularLocation>
</comment>
<keyword evidence="15 19" id="KW-0472">Membrane</keyword>
<evidence type="ECO:0000313" key="21">
    <source>
        <dbReference type="EMBL" id="KAJ8502077.1"/>
    </source>
</evidence>
<feature type="compositionally biased region" description="Basic and acidic residues" evidence="18">
    <location>
        <begin position="423"/>
        <end position="432"/>
    </location>
</feature>
<feature type="transmembrane region" description="Helical" evidence="19">
    <location>
        <begin position="1409"/>
        <end position="1428"/>
    </location>
</feature>
<evidence type="ECO:0000259" key="20">
    <source>
        <dbReference type="PROSITE" id="PS51722"/>
    </source>
</evidence>
<dbReference type="GO" id="GO:0005739">
    <property type="term" value="C:mitochondrion"/>
    <property type="evidence" value="ECO:0007669"/>
    <property type="project" value="TreeGrafter"/>
</dbReference>
<keyword evidence="8 19" id="KW-0812">Transmembrane</keyword>
<dbReference type="SUPFAM" id="SSF50447">
    <property type="entry name" value="Translation proteins"/>
    <property type="match status" value="1"/>
</dbReference>
<feature type="compositionally biased region" description="Acidic residues" evidence="18">
    <location>
        <begin position="66"/>
        <end position="76"/>
    </location>
</feature>
<feature type="compositionally biased region" description="Basic residues" evidence="18">
    <location>
        <begin position="89"/>
        <end position="104"/>
    </location>
</feature>
<evidence type="ECO:0000256" key="3">
    <source>
        <dbReference type="ARBA" id="ARBA00007733"/>
    </source>
</evidence>
<dbReference type="Gene3D" id="1.20.1740.10">
    <property type="entry name" value="Amino acid/polyamine transporter I"/>
    <property type="match status" value="1"/>
</dbReference>
<feature type="compositionally biased region" description="Basic and acidic residues" evidence="18">
    <location>
        <begin position="221"/>
        <end position="232"/>
    </location>
</feature>
<dbReference type="NCBIfam" id="TIGR00231">
    <property type="entry name" value="small_GTP"/>
    <property type="match status" value="1"/>
</dbReference>
<dbReference type="Pfam" id="PF00009">
    <property type="entry name" value="GTP_EFTU"/>
    <property type="match status" value="1"/>
</dbReference>
<feature type="compositionally biased region" description="Low complexity" evidence="18">
    <location>
        <begin position="534"/>
        <end position="552"/>
    </location>
</feature>
<feature type="compositionally biased region" description="Low complexity" evidence="18">
    <location>
        <begin position="188"/>
        <end position="197"/>
    </location>
</feature>
<dbReference type="PROSITE" id="PS51722">
    <property type="entry name" value="G_TR_2"/>
    <property type="match status" value="1"/>
</dbReference>
<feature type="compositionally biased region" description="Pro residues" evidence="18">
    <location>
        <begin position="257"/>
        <end position="270"/>
    </location>
</feature>
<evidence type="ECO:0000256" key="15">
    <source>
        <dbReference type="ARBA" id="ARBA00023136"/>
    </source>
</evidence>
<dbReference type="SUPFAM" id="SSF52540">
    <property type="entry name" value="P-loop containing nucleoside triphosphate hydrolases"/>
    <property type="match status" value="1"/>
</dbReference>
<keyword evidence="11" id="KW-0378">Hydrolase</keyword>
<dbReference type="InterPro" id="IPR029459">
    <property type="entry name" value="EFTU-type"/>
</dbReference>
<reference evidence="21" key="1">
    <citation type="submission" date="2022-11" db="EMBL/GenBank/DDBJ databases">
        <title>Genome Sequence of Cubamyces cubensis.</title>
        <authorList>
            <person name="Buettner E."/>
        </authorList>
    </citation>
    <scope>NUCLEOTIDE SEQUENCE</scope>
    <source>
        <strain evidence="21">MPL-01</strain>
    </source>
</reference>
<dbReference type="Gene3D" id="3.40.50.10050">
    <property type="entry name" value="Translation initiation factor IF- 2, domain 3"/>
    <property type="match status" value="1"/>
</dbReference>
<feature type="transmembrane region" description="Helical" evidence="19">
    <location>
        <begin position="1364"/>
        <end position="1397"/>
    </location>
</feature>
<keyword evidence="9" id="KW-0479">Metal-binding</keyword>
<dbReference type="InterPro" id="IPR000795">
    <property type="entry name" value="T_Tr_GTP-bd_dom"/>
</dbReference>
<comment type="similarity">
    <text evidence="3">Belongs to the TRAFAC class translation factor GTPase superfamily. Classic translation factor GTPase family. IF-2 subfamily.</text>
</comment>
<feature type="compositionally biased region" description="Acidic residues" evidence="18">
    <location>
        <begin position="458"/>
        <end position="470"/>
    </location>
</feature>
<comment type="catalytic activity">
    <reaction evidence="17">
        <text>GTP + H2O = GDP + phosphate + H(+)</text>
        <dbReference type="Rhea" id="RHEA:19669"/>
        <dbReference type="ChEBI" id="CHEBI:15377"/>
        <dbReference type="ChEBI" id="CHEBI:15378"/>
        <dbReference type="ChEBI" id="CHEBI:37565"/>
        <dbReference type="ChEBI" id="CHEBI:43474"/>
        <dbReference type="ChEBI" id="CHEBI:58189"/>
        <dbReference type="EC" id="3.6.5.3"/>
    </reaction>
</comment>
<evidence type="ECO:0000256" key="12">
    <source>
        <dbReference type="ARBA" id="ARBA00022917"/>
    </source>
</evidence>
<keyword evidence="7" id="KW-0396">Initiation factor</keyword>
<feature type="compositionally biased region" description="Basic residues" evidence="18">
    <location>
        <begin position="162"/>
        <end position="173"/>
    </location>
</feature>
<feature type="compositionally biased region" description="Basic and acidic residues" evidence="18">
    <location>
        <begin position="1827"/>
        <end position="1838"/>
    </location>
</feature>
<evidence type="ECO:0000256" key="6">
    <source>
        <dbReference type="ARBA" id="ARBA00022490"/>
    </source>
</evidence>
<evidence type="ECO:0000256" key="16">
    <source>
        <dbReference type="ARBA" id="ARBA00032478"/>
    </source>
</evidence>
<feature type="transmembrane region" description="Helical" evidence="19">
    <location>
        <begin position="1334"/>
        <end position="1358"/>
    </location>
</feature>
<dbReference type="CDD" id="cd03703">
    <property type="entry name" value="aeIF5B_II"/>
    <property type="match status" value="1"/>
</dbReference>
<dbReference type="GO" id="GO:0022857">
    <property type="term" value="F:transmembrane transporter activity"/>
    <property type="evidence" value="ECO:0007669"/>
    <property type="project" value="InterPro"/>
</dbReference>
<evidence type="ECO:0000256" key="8">
    <source>
        <dbReference type="ARBA" id="ARBA00022692"/>
    </source>
</evidence>
<evidence type="ECO:0000256" key="11">
    <source>
        <dbReference type="ARBA" id="ARBA00022801"/>
    </source>
</evidence>
<feature type="transmembrane region" description="Helical" evidence="19">
    <location>
        <begin position="1574"/>
        <end position="1594"/>
    </location>
</feature>
<keyword evidence="14" id="KW-0342">GTP-binding</keyword>
<keyword evidence="10" id="KW-0547">Nucleotide-binding</keyword>
<keyword evidence="13 19" id="KW-1133">Transmembrane helix</keyword>
<dbReference type="FunFam" id="3.40.50.10050:FF:000002">
    <property type="entry name" value="Eukaryotic translation initiation factor 5B"/>
    <property type="match status" value="1"/>
</dbReference>